<sequence length="256" mass="26974">MGRDRRHSVAPVARVDDLAAQALAGRAHRAFAALQAQVQRLAVVAGGADRQWLPAPFGQPGQCLAGIHFQAQAQALARPGQHLQGNLGEQAKAAEAARHQPRYVVAGDILHYLAAKAQVLAVAGDQSCAQDIVAHRACPGPARPRKPGGDHAAQRRLGPQVRRLARQHLPGLAQRRLDLPQRRAGTGGEHQFGGVVADDTAVPTGVDKLAGHRAAEHGLAVAALDAQRGALAQRLADLLQQLLAEIARRTRRSAAG</sequence>
<dbReference type="EMBL" id="LIAE01009222">
    <property type="protein sequence ID" value="PAV70699.1"/>
    <property type="molecule type" value="Genomic_DNA"/>
</dbReference>
<feature type="region of interest" description="Disordered" evidence="1">
    <location>
        <begin position="139"/>
        <end position="160"/>
    </location>
</feature>
<evidence type="ECO:0000256" key="1">
    <source>
        <dbReference type="SAM" id="MobiDB-lite"/>
    </source>
</evidence>
<reference evidence="2 3" key="1">
    <citation type="journal article" date="2017" name="Curr. Biol.">
        <title>Genome architecture and evolution of a unichromosomal asexual nematode.</title>
        <authorList>
            <person name="Fradin H."/>
            <person name="Zegar C."/>
            <person name="Gutwein M."/>
            <person name="Lucas J."/>
            <person name="Kovtun M."/>
            <person name="Corcoran D."/>
            <person name="Baugh L.R."/>
            <person name="Kiontke K."/>
            <person name="Gunsalus K."/>
            <person name="Fitch D.H."/>
            <person name="Piano F."/>
        </authorList>
    </citation>
    <scope>NUCLEOTIDE SEQUENCE [LARGE SCALE GENOMIC DNA]</scope>
    <source>
        <strain evidence="2">PF1309</strain>
    </source>
</reference>
<name>A0A2A2KA70_9BILA</name>
<evidence type="ECO:0000313" key="2">
    <source>
        <dbReference type="EMBL" id="PAV70699.1"/>
    </source>
</evidence>
<dbReference type="AlphaFoldDB" id="A0A2A2KA70"/>
<evidence type="ECO:0000313" key="3">
    <source>
        <dbReference type="Proteomes" id="UP000218231"/>
    </source>
</evidence>
<gene>
    <name evidence="2" type="ORF">WR25_22334</name>
</gene>
<accession>A0A2A2KA70</accession>
<keyword evidence="3" id="KW-1185">Reference proteome</keyword>
<dbReference type="Proteomes" id="UP000218231">
    <property type="component" value="Unassembled WGS sequence"/>
</dbReference>
<organism evidence="2 3">
    <name type="scientific">Diploscapter pachys</name>
    <dbReference type="NCBI Taxonomy" id="2018661"/>
    <lineage>
        <taxon>Eukaryota</taxon>
        <taxon>Metazoa</taxon>
        <taxon>Ecdysozoa</taxon>
        <taxon>Nematoda</taxon>
        <taxon>Chromadorea</taxon>
        <taxon>Rhabditida</taxon>
        <taxon>Rhabditina</taxon>
        <taxon>Rhabditomorpha</taxon>
        <taxon>Rhabditoidea</taxon>
        <taxon>Rhabditidae</taxon>
        <taxon>Diploscapter</taxon>
    </lineage>
</organism>
<comment type="caution">
    <text evidence="2">The sequence shown here is derived from an EMBL/GenBank/DDBJ whole genome shotgun (WGS) entry which is preliminary data.</text>
</comment>
<protein>
    <submittedName>
        <fullName evidence="2">Uncharacterized protein</fullName>
    </submittedName>
</protein>
<proteinExistence type="predicted"/>